<evidence type="ECO:0000313" key="4">
    <source>
        <dbReference type="Proteomes" id="UP001148125"/>
    </source>
</evidence>
<dbReference type="SUPFAM" id="SSF56317">
    <property type="entry name" value="Carbon-nitrogen hydrolase"/>
    <property type="match status" value="1"/>
</dbReference>
<gene>
    <name evidence="3" type="ORF">N7Z68_23115</name>
</gene>
<sequence>MKIAIYQMDIVPGAPEKNHEKVKQWFEQAASQEDKPDVVVLPEMWTTAYTLTILDQVAENDQKQTAALLSELAKQYGVNVVGGSIATKEGENIYNRALVFNRKGEQVHQYDKIHLVPMLNEHLYLAGGQEKVQTFELDGVKAAVIICYDLRFPELARSLALAGTEVLFIVAEWPEARQSHWTTLQQARAIENQMYVVSSNRVGTYDDVEFCGRSLVINPWGDLVAQGSQDKEETIIADLELKDVQDVRQNVPVFKSRVPDLY</sequence>
<protein>
    <submittedName>
        <fullName evidence="3">Carbon-nitrogen family hydrolase</fullName>
    </submittedName>
</protein>
<reference evidence="3" key="1">
    <citation type="submission" date="2024-05" db="EMBL/GenBank/DDBJ databases">
        <title>Alkalihalobacillus sp. strain MEB203 novel alkaliphilic bacterium from Lonar Lake, India.</title>
        <authorList>
            <person name="Joshi A."/>
            <person name="Thite S."/>
            <person name="Mengade P."/>
        </authorList>
    </citation>
    <scope>NUCLEOTIDE SEQUENCE</scope>
    <source>
        <strain evidence="3">MEB 203</strain>
    </source>
</reference>
<dbReference type="PANTHER" id="PTHR23088:SF27">
    <property type="entry name" value="DEAMINATED GLUTATHIONE AMIDASE"/>
    <property type="match status" value="1"/>
</dbReference>
<keyword evidence="3" id="KW-0378">Hydrolase</keyword>
<proteinExistence type="inferred from homology"/>
<evidence type="ECO:0000256" key="1">
    <source>
        <dbReference type="ARBA" id="ARBA00010613"/>
    </source>
</evidence>
<name>A0ABT5VL72_9BACI</name>
<dbReference type="PANTHER" id="PTHR23088">
    <property type="entry name" value="NITRILASE-RELATED"/>
    <property type="match status" value="1"/>
</dbReference>
<dbReference type="Pfam" id="PF00795">
    <property type="entry name" value="CN_hydrolase"/>
    <property type="match status" value="1"/>
</dbReference>
<dbReference type="CDD" id="cd07583">
    <property type="entry name" value="nitrilase_5"/>
    <property type="match status" value="1"/>
</dbReference>
<feature type="domain" description="CN hydrolase" evidence="2">
    <location>
        <begin position="1"/>
        <end position="241"/>
    </location>
</feature>
<dbReference type="Gene3D" id="3.60.110.10">
    <property type="entry name" value="Carbon-nitrogen hydrolase"/>
    <property type="match status" value="1"/>
</dbReference>
<keyword evidence="4" id="KW-1185">Reference proteome</keyword>
<dbReference type="InterPro" id="IPR036526">
    <property type="entry name" value="C-N_Hydrolase_sf"/>
</dbReference>
<dbReference type="InterPro" id="IPR003010">
    <property type="entry name" value="C-N_Hydrolase"/>
</dbReference>
<comment type="similarity">
    <text evidence="1">Belongs to the carbon-nitrogen hydrolase superfamily. NIT1/NIT2 family.</text>
</comment>
<evidence type="ECO:0000313" key="3">
    <source>
        <dbReference type="EMBL" id="MDE5416197.1"/>
    </source>
</evidence>
<dbReference type="Proteomes" id="UP001148125">
    <property type="component" value="Unassembled WGS sequence"/>
</dbReference>
<dbReference type="PROSITE" id="PS50263">
    <property type="entry name" value="CN_HYDROLASE"/>
    <property type="match status" value="1"/>
</dbReference>
<comment type="caution">
    <text evidence="3">The sequence shown here is derived from an EMBL/GenBank/DDBJ whole genome shotgun (WGS) entry which is preliminary data.</text>
</comment>
<dbReference type="PROSITE" id="PS01227">
    <property type="entry name" value="UPF0012"/>
    <property type="match status" value="1"/>
</dbReference>
<dbReference type="EMBL" id="JAOTPO010000028">
    <property type="protein sequence ID" value="MDE5416197.1"/>
    <property type="molecule type" value="Genomic_DNA"/>
</dbReference>
<accession>A0ABT5VL72</accession>
<evidence type="ECO:0000259" key="2">
    <source>
        <dbReference type="PROSITE" id="PS50263"/>
    </source>
</evidence>
<dbReference type="GO" id="GO:0016787">
    <property type="term" value="F:hydrolase activity"/>
    <property type="evidence" value="ECO:0007669"/>
    <property type="project" value="UniProtKB-KW"/>
</dbReference>
<organism evidence="3 4">
    <name type="scientific">Alkalihalobacterium chitinilyticum</name>
    <dbReference type="NCBI Taxonomy" id="2980103"/>
    <lineage>
        <taxon>Bacteria</taxon>
        <taxon>Bacillati</taxon>
        <taxon>Bacillota</taxon>
        <taxon>Bacilli</taxon>
        <taxon>Bacillales</taxon>
        <taxon>Bacillaceae</taxon>
        <taxon>Alkalihalobacterium</taxon>
    </lineage>
</organism>
<dbReference type="RefSeq" id="WP_275120787.1">
    <property type="nucleotide sequence ID" value="NZ_JAOTPO010000028.1"/>
</dbReference>
<dbReference type="InterPro" id="IPR001110">
    <property type="entry name" value="UPF0012_CS"/>
</dbReference>